<evidence type="ECO:0000256" key="5">
    <source>
        <dbReference type="ARBA" id="ARBA00016895"/>
    </source>
</evidence>
<evidence type="ECO:0000313" key="18">
    <source>
        <dbReference type="EMBL" id="MCU6725682.1"/>
    </source>
</evidence>
<keyword evidence="19" id="KW-1185">Reference proteome</keyword>
<evidence type="ECO:0000256" key="7">
    <source>
        <dbReference type="ARBA" id="ARBA00022694"/>
    </source>
</evidence>
<gene>
    <name evidence="17" type="primary">queH</name>
    <name evidence="18" type="ORF">OCV47_10020</name>
</gene>
<evidence type="ECO:0000256" key="1">
    <source>
        <dbReference type="ARBA" id="ARBA00002268"/>
    </source>
</evidence>
<accession>A0ABT2SMD8</accession>
<evidence type="ECO:0000256" key="17">
    <source>
        <dbReference type="HAMAP-Rule" id="MF_02089"/>
    </source>
</evidence>
<keyword evidence="14 17" id="KW-0676">Redox-active center</keyword>
<dbReference type="HAMAP" id="MF_02089">
    <property type="entry name" value="QueH"/>
    <property type="match status" value="1"/>
</dbReference>
<reference evidence="18 19" key="1">
    <citation type="journal article" date="2021" name="ISME Commun">
        <title>Automated analysis of genomic sequences facilitates high-throughput and comprehensive description of bacteria.</title>
        <authorList>
            <person name="Hitch T.C.A."/>
        </authorList>
    </citation>
    <scope>NUCLEOTIDE SEQUENCE [LARGE SCALE GENOMIC DNA]</scope>
    <source>
        <strain evidence="18 19">Sanger_29</strain>
    </source>
</reference>
<dbReference type="Proteomes" id="UP001652338">
    <property type="component" value="Unassembled WGS sequence"/>
</dbReference>
<name>A0ABT2SMD8_9FIRM</name>
<protein>
    <recommendedName>
        <fullName evidence="5 17">Epoxyqueuosine reductase QueH</fullName>
        <ecNumber evidence="4 17">1.17.99.6</ecNumber>
    </recommendedName>
    <alternativeName>
        <fullName evidence="15 17">Queuosine biosynthesis protein QueH</fullName>
    </alternativeName>
</protein>
<evidence type="ECO:0000256" key="10">
    <source>
        <dbReference type="ARBA" id="ARBA00023002"/>
    </source>
</evidence>
<evidence type="ECO:0000313" key="19">
    <source>
        <dbReference type="Proteomes" id="UP001652338"/>
    </source>
</evidence>
<proteinExistence type="inferred from homology"/>
<dbReference type="RefSeq" id="WP_262654946.1">
    <property type="nucleotide sequence ID" value="NZ_JAOQKE010000012.1"/>
</dbReference>
<comment type="caution">
    <text evidence="18">The sequence shown here is derived from an EMBL/GenBank/DDBJ whole genome shotgun (WGS) entry which is preliminary data.</text>
</comment>
<comment type="similarity">
    <text evidence="3 17">Belongs to the QueH family.</text>
</comment>
<comment type="pathway">
    <text evidence="2 17">tRNA modification; tRNA-queuosine biosynthesis.</text>
</comment>
<evidence type="ECO:0000256" key="11">
    <source>
        <dbReference type="ARBA" id="ARBA00023004"/>
    </source>
</evidence>
<evidence type="ECO:0000256" key="9">
    <source>
        <dbReference type="ARBA" id="ARBA00022785"/>
    </source>
</evidence>
<evidence type="ECO:0000256" key="15">
    <source>
        <dbReference type="ARBA" id="ARBA00031446"/>
    </source>
</evidence>
<evidence type="ECO:0000256" key="2">
    <source>
        <dbReference type="ARBA" id="ARBA00004691"/>
    </source>
</evidence>
<evidence type="ECO:0000256" key="12">
    <source>
        <dbReference type="ARBA" id="ARBA00023014"/>
    </source>
</evidence>
<feature type="binding site" evidence="17">
    <location>
        <position position="113"/>
    </location>
    <ligand>
        <name>[4Fe-4S] cluster</name>
        <dbReference type="ChEBI" id="CHEBI:49883"/>
    </ligand>
</feature>
<sequence>MNKRNYQKELDQILTENQKEEKIPVLLLHSCCAPCSSYVLEYLSEYFSITVFYYNPNIYPEEEYYKRVKEQQHFIEQLPVKHPISFLEGEFHPEEYYEAVKGLEKEPEGGKRCRVCFSLRLRRAAEEAKKIGADCMTTTLTISPLKNAEVLNEVGEQISRELGVTWLPSDFKKKNGYKRSVELSAEYGMYRQNYCGCVFSKREREENQ</sequence>
<dbReference type="Pfam" id="PF02677">
    <property type="entry name" value="QueH"/>
    <property type="match status" value="1"/>
</dbReference>
<evidence type="ECO:0000256" key="3">
    <source>
        <dbReference type="ARBA" id="ARBA00008207"/>
    </source>
</evidence>
<comment type="catalytic activity">
    <reaction evidence="16 17">
        <text>epoxyqueuosine(34) in tRNA + AH2 = queuosine(34) in tRNA + A + H2O</text>
        <dbReference type="Rhea" id="RHEA:32159"/>
        <dbReference type="Rhea" id="RHEA-COMP:18571"/>
        <dbReference type="Rhea" id="RHEA-COMP:18582"/>
        <dbReference type="ChEBI" id="CHEBI:13193"/>
        <dbReference type="ChEBI" id="CHEBI:15377"/>
        <dbReference type="ChEBI" id="CHEBI:17499"/>
        <dbReference type="ChEBI" id="CHEBI:194431"/>
        <dbReference type="ChEBI" id="CHEBI:194443"/>
        <dbReference type="EC" id="1.17.99.6"/>
    </reaction>
</comment>
<dbReference type="PANTHER" id="PTHR36701:SF1">
    <property type="entry name" value="EPOXYQUEUOSINE REDUCTASE QUEH"/>
    <property type="match status" value="1"/>
</dbReference>
<keyword evidence="6 17" id="KW-0004">4Fe-4S</keyword>
<feature type="disulfide bond" description="Redox-active" evidence="17">
    <location>
        <begin position="195"/>
        <end position="197"/>
    </location>
</feature>
<keyword evidence="9 17" id="KW-0671">Queuosine biosynthesis</keyword>
<keyword evidence="12 17" id="KW-0411">Iron-sulfur</keyword>
<feature type="binding site" evidence="17">
    <location>
        <position position="32"/>
    </location>
    <ligand>
        <name>[4Fe-4S] cluster</name>
        <dbReference type="ChEBI" id="CHEBI:49883"/>
    </ligand>
</feature>
<keyword evidence="8 17" id="KW-0479">Metal-binding</keyword>
<dbReference type="InterPro" id="IPR003828">
    <property type="entry name" value="QueH"/>
</dbReference>
<evidence type="ECO:0000256" key="8">
    <source>
        <dbReference type="ARBA" id="ARBA00022723"/>
    </source>
</evidence>
<keyword evidence="13 17" id="KW-1015">Disulfide bond</keyword>
<comment type="function">
    <text evidence="1 17">Catalyzes the conversion of epoxyqueuosine (oQ) to queuosine (Q), which is a hypermodified base found in the wobble positions of tRNA(Asp), tRNA(Asn), tRNA(His) and tRNA(Tyr).</text>
</comment>
<feature type="binding site" evidence="17">
    <location>
        <position position="31"/>
    </location>
    <ligand>
        <name>[4Fe-4S] cluster</name>
        <dbReference type="ChEBI" id="CHEBI:49883"/>
    </ligand>
</feature>
<keyword evidence="7 17" id="KW-0819">tRNA processing</keyword>
<evidence type="ECO:0000256" key="6">
    <source>
        <dbReference type="ARBA" id="ARBA00022485"/>
    </source>
</evidence>
<keyword evidence="11 17" id="KW-0408">Iron</keyword>
<feature type="binding site" evidence="17">
    <location>
        <position position="116"/>
    </location>
    <ligand>
        <name>[4Fe-4S] cluster</name>
        <dbReference type="ChEBI" id="CHEBI:49883"/>
    </ligand>
</feature>
<evidence type="ECO:0000256" key="4">
    <source>
        <dbReference type="ARBA" id="ARBA00012622"/>
    </source>
</evidence>
<keyword evidence="10 17" id="KW-0560">Oxidoreductase</keyword>
<dbReference type="PANTHER" id="PTHR36701">
    <property type="entry name" value="EPOXYQUEUOSINE REDUCTASE QUEH"/>
    <property type="match status" value="1"/>
</dbReference>
<organism evidence="18 19">
    <name type="scientific">Muricoprocola aceti</name>
    <dbReference type="NCBI Taxonomy" id="2981772"/>
    <lineage>
        <taxon>Bacteria</taxon>
        <taxon>Bacillati</taxon>
        <taxon>Bacillota</taxon>
        <taxon>Clostridia</taxon>
        <taxon>Lachnospirales</taxon>
        <taxon>Lachnospiraceae</taxon>
        <taxon>Muricoprocola</taxon>
    </lineage>
</organism>
<dbReference type="EMBL" id="JAOQKE010000012">
    <property type="protein sequence ID" value="MCU6725682.1"/>
    <property type="molecule type" value="Genomic_DNA"/>
</dbReference>
<evidence type="ECO:0000256" key="14">
    <source>
        <dbReference type="ARBA" id="ARBA00023284"/>
    </source>
</evidence>
<dbReference type="EC" id="1.17.99.6" evidence="4 17"/>
<evidence type="ECO:0000256" key="16">
    <source>
        <dbReference type="ARBA" id="ARBA00047415"/>
    </source>
</evidence>
<evidence type="ECO:0000256" key="13">
    <source>
        <dbReference type="ARBA" id="ARBA00023157"/>
    </source>
</evidence>